<keyword evidence="2" id="KW-1185">Reference proteome</keyword>
<evidence type="ECO:0000313" key="1">
    <source>
        <dbReference type="EMBL" id="QYO77117.1"/>
    </source>
</evidence>
<gene>
    <name evidence="1" type="ORF">K1X15_00460</name>
</gene>
<dbReference type="InterPro" id="IPR007460">
    <property type="entry name" value="BrnT_toxin"/>
</dbReference>
<sequence>MDFEWDDAKNEANVLKHGIDFADAVFIFRGPIVTWSDLRVDYGEMREISTGRMANTVIVTVVHTDRTGRRRIISARRASRRERIVYETSI</sequence>
<dbReference type="InterPro" id="IPR038573">
    <property type="entry name" value="BrnT_sf"/>
</dbReference>
<protein>
    <submittedName>
        <fullName evidence="1">BrnT family toxin</fullName>
    </submittedName>
</protein>
<dbReference type="Pfam" id="PF04365">
    <property type="entry name" value="BrnT_toxin"/>
    <property type="match status" value="1"/>
</dbReference>
<proteinExistence type="predicted"/>
<dbReference type="RefSeq" id="WP_220305579.1">
    <property type="nucleotide sequence ID" value="NZ_CP080590.1"/>
</dbReference>
<organism evidence="1 2">
    <name type="scientific">Devosia salina</name>
    <dbReference type="NCBI Taxonomy" id="2860336"/>
    <lineage>
        <taxon>Bacteria</taxon>
        <taxon>Pseudomonadati</taxon>
        <taxon>Pseudomonadota</taxon>
        <taxon>Alphaproteobacteria</taxon>
        <taxon>Hyphomicrobiales</taxon>
        <taxon>Devosiaceae</taxon>
        <taxon>Devosia</taxon>
    </lineage>
</organism>
<dbReference type="EMBL" id="CP080590">
    <property type="protein sequence ID" value="QYO77117.1"/>
    <property type="molecule type" value="Genomic_DNA"/>
</dbReference>
<evidence type="ECO:0000313" key="2">
    <source>
        <dbReference type="Proteomes" id="UP000825799"/>
    </source>
</evidence>
<name>A0ABX8WHZ4_9HYPH</name>
<accession>A0ABX8WHZ4</accession>
<dbReference type="Proteomes" id="UP000825799">
    <property type="component" value="Chromosome"/>
</dbReference>
<dbReference type="Gene3D" id="3.10.450.530">
    <property type="entry name" value="Ribonuclease toxin, BrnT, of type II toxin-antitoxin system"/>
    <property type="match status" value="1"/>
</dbReference>
<reference evidence="1 2" key="1">
    <citation type="submission" date="2021-08" db="EMBL/GenBank/DDBJ databases">
        <title>Devosia salina sp. nov., isolated from the South China Sea sediment.</title>
        <authorList>
            <person name="Zhou Z."/>
        </authorList>
    </citation>
    <scope>NUCLEOTIDE SEQUENCE [LARGE SCALE GENOMIC DNA]</scope>
    <source>
        <strain evidence="1 2">SCS-3</strain>
    </source>
</reference>